<evidence type="ECO:0000259" key="1">
    <source>
        <dbReference type="PROSITE" id="PS50192"/>
    </source>
</evidence>
<reference evidence="2 3" key="1">
    <citation type="submission" date="2018-11" db="EMBL/GenBank/DDBJ databases">
        <authorList>
            <consortium name="Pathogen Informatics"/>
        </authorList>
    </citation>
    <scope>NUCLEOTIDE SEQUENCE [LARGE SCALE GENOMIC DNA]</scope>
</reference>
<evidence type="ECO:0000313" key="3">
    <source>
        <dbReference type="Proteomes" id="UP000050761"/>
    </source>
</evidence>
<dbReference type="WBParaSite" id="HPBE_0001150801-mRNA-1">
    <property type="protein sequence ID" value="HPBE_0001150801-mRNA-1"/>
    <property type="gene ID" value="HPBE_0001150801"/>
</dbReference>
<name>A0A183FTS2_HELPZ</name>
<proteinExistence type="predicted"/>
<dbReference type="Proteomes" id="UP000050761">
    <property type="component" value="Unassembled WGS sequence"/>
</dbReference>
<organism evidence="3 4">
    <name type="scientific">Heligmosomoides polygyrus</name>
    <name type="common">Parasitic roundworm</name>
    <dbReference type="NCBI Taxonomy" id="6339"/>
    <lineage>
        <taxon>Eukaryota</taxon>
        <taxon>Metazoa</taxon>
        <taxon>Ecdysozoa</taxon>
        <taxon>Nematoda</taxon>
        <taxon>Chromadorea</taxon>
        <taxon>Rhabditida</taxon>
        <taxon>Rhabditina</taxon>
        <taxon>Rhabditomorpha</taxon>
        <taxon>Strongyloidea</taxon>
        <taxon>Heligmosomidae</taxon>
        <taxon>Heligmosomoides</taxon>
    </lineage>
</organism>
<evidence type="ECO:0000313" key="2">
    <source>
        <dbReference type="EMBL" id="VDO88856.1"/>
    </source>
</evidence>
<gene>
    <name evidence="2" type="ORF">HPBE_LOCUS11509</name>
</gene>
<dbReference type="InterPro" id="IPR000727">
    <property type="entry name" value="T_SNARE_dom"/>
</dbReference>
<dbReference type="OrthoDB" id="19261at2759"/>
<keyword evidence="3" id="KW-1185">Reference proteome</keyword>
<feature type="domain" description="T-SNARE coiled-coil homology" evidence="1">
    <location>
        <begin position="70"/>
        <end position="104"/>
    </location>
</feature>
<protein>
    <submittedName>
        <fullName evidence="4">t-SNARE coiled-coil homology domain-containing protein</fullName>
    </submittedName>
</protein>
<reference evidence="4" key="2">
    <citation type="submission" date="2019-09" db="UniProtKB">
        <authorList>
            <consortium name="WormBaseParasite"/>
        </authorList>
    </citation>
    <scope>IDENTIFICATION</scope>
</reference>
<dbReference type="PROSITE" id="PS50192">
    <property type="entry name" value="T_SNARE"/>
    <property type="match status" value="1"/>
</dbReference>
<accession>A0A183FTS2</accession>
<sequence length="104" mass="11573">MYIDFGEDMLGLGETSCKWVLFSIAPLQGSFWAWEKLMTSVPQCTKAWLRIALLGEAAAEGTSEGLLTEVSIEDEIEDNLRQVNETLDSIKHIAVDINVQLSIQ</sequence>
<dbReference type="AlphaFoldDB" id="A0A183FTS2"/>
<accession>A0A3P7YL59</accession>
<dbReference type="Gene3D" id="1.20.5.110">
    <property type="match status" value="1"/>
</dbReference>
<dbReference type="EMBL" id="UZAH01027131">
    <property type="protein sequence ID" value="VDO88856.1"/>
    <property type="molecule type" value="Genomic_DNA"/>
</dbReference>
<evidence type="ECO:0000313" key="4">
    <source>
        <dbReference type="WBParaSite" id="HPBE_0001150801-mRNA-1"/>
    </source>
</evidence>